<reference evidence="1 2" key="1">
    <citation type="submission" date="2017-09" db="EMBL/GenBank/DDBJ databases">
        <title>Biocontrol bacteria screening and application from spent mushroom substrate.</title>
        <authorList>
            <person name="Sun X."/>
        </authorList>
    </citation>
    <scope>NUCLEOTIDE SEQUENCE [LARGE SCALE GENOMIC DNA]</scope>
    <source>
        <strain evidence="1 2">100374</strain>
    </source>
</reference>
<keyword evidence="2" id="KW-1185">Reference proteome</keyword>
<dbReference type="Proteomes" id="UP000228484">
    <property type="component" value="Unassembled WGS sequence"/>
</dbReference>
<keyword evidence="1" id="KW-0436">Ligase</keyword>
<evidence type="ECO:0000313" key="1">
    <source>
        <dbReference type="EMBL" id="PIE91872.1"/>
    </source>
</evidence>
<accession>A0A2G6Q4Y8</accession>
<dbReference type="EMBL" id="NWUW01000063">
    <property type="protein sequence ID" value="PIE91872.1"/>
    <property type="molecule type" value="Genomic_DNA"/>
</dbReference>
<evidence type="ECO:0000313" key="2">
    <source>
        <dbReference type="Proteomes" id="UP000228484"/>
    </source>
</evidence>
<dbReference type="InterPro" id="IPR045851">
    <property type="entry name" value="AMP-bd_C_sf"/>
</dbReference>
<dbReference type="GO" id="GO:0016874">
    <property type="term" value="F:ligase activity"/>
    <property type="evidence" value="ECO:0007669"/>
    <property type="project" value="UniProtKB-KW"/>
</dbReference>
<gene>
    <name evidence="1" type="ORF">CO726_29745</name>
</gene>
<comment type="caution">
    <text evidence="1">The sequence shown here is derived from an EMBL/GenBank/DDBJ whole genome shotgun (WGS) entry which is preliminary data.</text>
</comment>
<dbReference type="AlphaFoldDB" id="A0A2G6Q4Y8"/>
<proteinExistence type="predicted"/>
<protein>
    <submittedName>
        <fullName evidence="1">2,3-dihydroxybenzoate--AMP ligase</fullName>
    </submittedName>
</protein>
<name>A0A2G6Q4Y8_9BACI</name>
<dbReference type="Gene3D" id="3.30.300.30">
    <property type="match status" value="1"/>
</dbReference>
<dbReference type="SUPFAM" id="SSF56801">
    <property type="entry name" value="Acetyl-CoA synthetase-like"/>
    <property type="match status" value="1"/>
</dbReference>
<sequence>MYLGEQICAYRIARANRSTLKDLKEFLTLRSVDEYKFPDQVEFITEFPETGVRKFSKKELRKMISDKYRKTKINYLHYEENF</sequence>
<organism evidence="1 2">
    <name type="scientific">Bacillus fungorum</name>
    <dbReference type="NCBI Taxonomy" id="2039284"/>
    <lineage>
        <taxon>Bacteria</taxon>
        <taxon>Bacillati</taxon>
        <taxon>Bacillota</taxon>
        <taxon>Bacilli</taxon>
        <taxon>Bacillales</taxon>
        <taxon>Bacillaceae</taxon>
        <taxon>Bacillus</taxon>
    </lineage>
</organism>